<dbReference type="InterPro" id="IPR001851">
    <property type="entry name" value="ABC_transp_permease"/>
</dbReference>
<dbReference type="EMBL" id="JBEYXT010000520">
    <property type="protein sequence ID" value="MEU6807296.1"/>
    <property type="molecule type" value="Genomic_DNA"/>
</dbReference>
<feature type="transmembrane region" description="Helical" evidence="6">
    <location>
        <begin position="60"/>
        <end position="84"/>
    </location>
</feature>
<dbReference type="Pfam" id="PF02653">
    <property type="entry name" value="BPD_transp_2"/>
    <property type="match status" value="1"/>
</dbReference>
<feature type="transmembrane region" description="Helical" evidence="6">
    <location>
        <begin position="310"/>
        <end position="330"/>
    </location>
</feature>
<feature type="transmembrane region" description="Helical" evidence="6">
    <location>
        <begin position="229"/>
        <end position="250"/>
    </location>
</feature>
<dbReference type="PANTHER" id="PTHR32196">
    <property type="entry name" value="ABC TRANSPORTER PERMEASE PROTEIN YPHD-RELATED-RELATED"/>
    <property type="match status" value="1"/>
</dbReference>
<evidence type="ECO:0000313" key="7">
    <source>
        <dbReference type="EMBL" id="MEU6807296.1"/>
    </source>
</evidence>
<feature type="transmembrane region" description="Helical" evidence="6">
    <location>
        <begin position="108"/>
        <end position="132"/>
    </location>
</feature>
<feature type="transmembrane region" description="Helical" evidence="6">
    <location>
        <begin position="178"/>
        <end position="200"/>
    </location>
</feature>
<dbReference type="Proteomes" id="UP001551189">
    <property type="component" value="Unassembled WGS sequence"/>
</dbReference>
<reference evidence="7 8" key="1">
    <citation type="submission" date="2024-06" db="EMBL/GenBank/DDBJ databases">
        <title>The Natural Products Discovery Center: Release of the First 8490 Sequenced Strains for Exploring Actinobacteria Biosynthetic Diversity.</title>
        <authorList>
            <person name="Kalkreuter E."/>
            <person name="Kautsar S.A."/>
            <person name="Yang D."/>
            <person name="Bader C.D."/>
            <person name="Teijaro C.N."/>
            <person name="Fluegel L."/>
            <person name="Davis C.M."/>
            <person name="Simpson J.R."/>
            <person name="Lauterbach L."/>
            <person name="Steele A.D."/>
            <person name="Gui C."/>
            <person name="Meng S."/>
            <person name="Li G."/>
            <person name="Viehrig K."/>
            <person name="Ye F."/>
            <person name="Su P."/>
            <person name="Kiefer A.F."/>
            <person name="Nichols A."/>
            <person name="Cepeda A.J."/>
            <person name="Yan W."/>
            <person name="Fan B."/>
            <person name="Jiang Y."/>
            <person name="Adhikari A."/>
            <person name="Zheng C.-J."/>
            <person name="Schuster L."/>
            <person name="Cowan T.M."/>
            <person name="Smanski M.J."/>
            <person name="Chevrette M.G."/>
            <person name="De Carvalho L.P.S."/>
            <person name="Shen B."/>
        </authorList>
    </citation>
    <scope>NUCLEOTIDE SEQUENCE [LARGE SCALE GENOMIC DNA]</scope>
    <source>
        <strain evidence="7 8">NPDC046851</strain>
    </source>
</reference>
<keyword evidence="8" id="KW-1185">Reference proteome</keyword>
<feature type="transmembrane region" description="Helical" evidence="6">
    <location>
        <begin position="262"/>
        <end position="278"/>
    </location>
</feature>
<name>A0ABV3BD15_9ACTN</name>
<feature type="transmembrane region" description="Helical" evidence="6">
    <location>
        <begin position="30"/>
        <end position="48"/>
    </location>
</feature>
<evidence type="ECO:0000256" key="4">
    <source>
        <dbReference type="ARBA" id="ARBA00022989"/>
    </source>
</evidence>
<keyword evidence="2" id="KW-1003">Cell membrane</keyword>
<dbReference type="CDD" id="cd06579">
    <property type="entry name" value="TM_PBP1_transp_AraH_like"/>
    <property type="match status" value="1"/>
</dbReference>
<evidence type="ECO:0000313" key="8">
    <source>
        <dbReference type="Proteomes" id="UP001551189"/>
    </source>
</evidence>
<comment type="subcellular location">
    <subcellularLocation>
        <location evidence="1">Cell membrane</location>
        <topology evidence="1">Multi-pass membrane protein</topology>
    </subcellularLocation>
</comment>
<accession>A0ABV3BD15</accession>
<evidence type="ECO:0000256" key="3">
    <source>
        <dbReference type="ARBA" id="ARBA00022692"/>
    </source>
</evidence>
<protein>
    <submittedName>
        <fullName evidence="7">ABC transporter permease</fullName>
    </submittedName>
</protein>
<proteinExistence type="predicted"/>
<evidence type="ECO:0000256" key="1">
    <source>
        <dbReference type="ARBA" id="ARBA00004651"/>
    </source>
</evidence>
<comment type="caution">
    <text evidence="7">The sequence shown here is derived from an EMBL/GenBank/DDBJ whole genome shotgun (WGS) entry which is preliminary data.</text>
</comment>
<feature type="transmembrane region" description="Helical" evidence="6">
    <location>
        <begin position="285"/>
        <end position="304"/>
    </location>
</feature>
<gene>
    <name evidence="7" type="ORF">ABZ931_41070</name>
</gene>
<dbReference type="RefSeq" id="WP_359703532.1">
    <property type="nucleotide sequence ID" value="NZ_JBEYXT010000520.1"/>
</dbReference>
<feature type="transmembrane region" description="Helical" evidence="6">
    <location>
        <begin position="139"/>
        <end position="158"/>
    </location>
</feature>
<evidence type="ECO:0000256" key="2">
    <source>
        <dbReference type="ARBA" id="ARBA00022475"/>
    </source>
</evidence>
<dbReference type="PANTHER" id="PTHR32196:SF72">
    <property type="entry name" value="RIBOSE IMPORT PERMEASE PROTEIN RBSC"/>
    <property type="match status" value="1"/>
</dbReference>
<evidence type="ECO:0000256" key="5">
    <source>
        <dbReference type="ARBA" id="ARBA00023136"/>
    </source>
</evidence>
<evidence type="ECO:0000256" key="6">
    <source>
        <dbReference type="SAM" id="Phobius"/>
    </source>
</evidence>
<sequence>MSQQVAEEAPVTSPRDVRTVRVRSLVESNALLALLVLVAVFFSVLPASRDVFLSVDNLSVLLSTQATVALLALALILPLVGGYFDFSVGANAAVSTVLSAGLMSRLDLPLSVACVVCVAVGALIGLVNGVLVTRFRMNAFVTTLGMATFLGGLIQWYTGGQTILKGISPDLIQFGATSLAGIPLVACIVVVVAAVLWYLLAQTPYGRALYAIGVNPRAARLVGIRSERYVAVSFVMAGTIASAAGILQLARTGSATADSGTSLLFPALAAAFLGSTAVRPGFFNVVGTVIGVLFVSVAVSGLTLAGAEAWVSPVFNGAALLTAVGFSTYLGRHRGQAT</sequence>
<keyword evidence="3 6" id="KW-0812">Transmembrane</keyword>
<keyword evidence="5 6" id="KW-0472">Membrane</keyword>
<organism evidence="7 8">
    <name type="scientific">Streptomyces neyagawaensis</name>
    <dbReference type="NCBI Taxonomy" id="42238"/>
    <lineage>
        <taxon>Bacteria</taxon>
        <taxon>Bacillati</taxon>
        <taxon>Actinomycetota</taxon>
        <taxon>Actinomycetes</taxon>
        <taxon>Kitasatosporales</taxon>
        <taxon>Streptomycetaceae</taxon>
        <taxon>Streptomyces</taxon>
    </lineage>
</organism>
<keyword evidence="4 6" id="KW-1133">Transmembrane helix</keyword>